<dbReference type="GO" id="GO:0008270">
    <property type="term" value="F:zinc ion binding"/>
    <property type="evidence" value="ECO:0007669"/>
    <property type="project" value="UniProtKB-KW"/>
</dbReference>
<sequence length="294" mass="33408">MNQITGVPRQEKEAEPDDKNARSTQETPEPEKNTGSREKEAEPEEKDAGPKEEEAEVNYISDDDSVTLNKGSASEQNDQTTHVWDRVEPQITVFQFGRDDEHDKMTPQGLSDDDDFVDATREDKEARMLCVSCMNTARFQCKHCRSAHYCSEVCLNADWELHKNMCQQFSSHSLPRDPYFASVSSYFAAQILRVTESEPELFWAGVDWSTPGCRLTFNHCDLDSYLRRSPGRVQSSYTVIVNTSPAFNDVKIGHALVIIFFNKEGFDIKPGDFKLLNQGVNGYAKPGHHRYVHT</sequence>
<feature type="domain" description="MYND-type" evidence="6">
    <location>
        <begin position="130"/>
        <end position="166"/>
    </location>
</feature>
<evidence type="ECO:0000256" key="3">
    <source>
        <dbReference type="ARBA" id="ARBA00022833"/>
    </source>
</evidence>
<evidence type="ECO:0000259" key="6">
    <source>
        <dbReference type="PROSITE" id="PS50865"/>
    </source>
</evidence>
<dbReference type="PROSITE" id="PS50865">
    <property type="entry name" value="ZF_MYND_2"/>
    <property type="match status" value="1"/>
</dbReference>
<accession>A0AAE0NLQ6</accession>
<feature type="compositionally biased region" description="Basic and acidic residues" evidence="5">
    <location>
        <begin position="9"/>
        <end position="21"/>
    </location>
</feature>
<dbReference type="AlphaFoldDB" id="A0AAE0NLQ6"/>
<dbReference type="Proteomes" id="UP001287356">
    <property type="component" value="Unassembled WGS sequence"/>
</dbReference>
<evidence type="ECO:0000256" key="4">
    <source>
        <dbReference type="PROSITE-ProRule" id="PRU00134"/>
    </source>
</evidence>
<comment type="caution">
    <text evidence="7">The sequence shown here is derived from an EMBL/GenBank/DDBJ whole genome shotgun (WGS) entry which is preliminary data.</text>
</comment>
<evidence type="ECO:0000313" key="7">
    <source>
        <dbReference type="EMBL" id="KAK3383760.1"/>
    </source>
</evidence>
<proteinExistence type="predicted"/>
<evidence type="ECO:0000256" key="5">
    <source>
        <dbReference type="SAM" id="MobiDB-lite"/>
    </source>
</evidence>
<dbReference type="Pfam" id="PF01753">
    <property type="entry name" value="zf-MYND"/>
    <property type="match status" value="1"/>
</dbReference>
<feature type="region of interest" description="Disordered" evidence="5">
    <location>
        <begin position="1"/>
        <end position="83"/>
    </location>
</feature>
<dbReference type="EMBL" id="JAULSN010000001">
    <property type="protein sequence ID" value="KAK3383760.1"/>
    <property type="molecule type" value="Genomic_DNA"/>
</dbReference>
<protein>
    <recommendedName>
        <fullName evidence="6">MYND-type domain-containing protein</fullName>
    </recommendedName>
</protein>
<evidence type="ECO:0000313" key="8">
    <source>
        <dbReference type="Proteomes" id="UP001287356"/>
    </source>
</evidence>
<dbReference type="Gene3D" id="6.10.140.2220">
    <property type="match status" value="1"/>
</dbReference>
<feature type="compositionally biased region" description="Basic and acidic residues" evidence="5">
    <location>
        <begin position="29"/>
        <end position="52"/>
    </location>
</feature>
<reference evidence="7" key="2">
    <citation type="submission" date="2023-06" db="EMBL/GenBank/DDBJ databases">
        <authorList>
            <consortium name="Lawrence Berkeley National Laboratory"/>
            <person name="Haridas S."/>
            <person name="Hensen N."/>
            <person name="Bonometti L."/>
            <person name="Westerberg I."/>
            <person name="Brannstrom I.O."/>
            <person name="Guillou S."/>
            <person name="Cros-Aarteil S."/>
            <person name="Calhoun S."/>
            <person name="Kuo A."/>
            <person name="Mondo S."/>
            <person name="Pangilinan J."/>
            <person name="Riley R."/>
            <person name="Labutti K."/>
            <person name="Andreopoulos B."/>
            <person name="Lipzen A."/>
            <person name="Chen C."/>
            <person name="Yanf M."/>
            <person name="Daum C."/>
            <person name="Ng V."/>
            <person name="Clum A."/>
            <person name="Steindorff A."/>
            <person name="Ohm R."/>
            <person name="Martin F."/>
            <person name="Silar P."/>
            <person name="Natvig D."/>
            <person name="Lalanne C."/>
            <person name="Gautier V."/>
            <person name="Ament-Velasquez S.L."/>
            <person name="Kruys A."/>
            <person name="Hutchinson M.I."/>
            <person name="Powell A.J."/>
            <person name="Barry K."/>
            <person name="Miller A.N."/>
            <person name="Grigoriev I.V."/>
            <person name="Debuchy R."/>
            <person name="Gladieux P."/>
            <person name="Thoren M.H."/>
            <person name="Johannesson H."/>
        </authorList>
    </citation>
    <scope>NUCLEOTIDE SEQUENCE</scope>
    <source>
        <strain evidence="7">CBS 958.72</strain>
    </source>
</reference>
<gene>
    <name evidence="7" type="ORF">B0T24DRAFT_61453</name>
</gene>
<evidence type="ECO:0000256" key="2">
    <source>
        <dbReference type="ARBA" id="ARBA00022771"/>
    </source>
</evidence>
<dbReference type="SUPFAM" id="SSF144232">
    <property type="entry name" value="HIT/MYND zinc finger-like"/>
    <property type="match status" value="1"/>
</dbReference>
<keyword evidence="3" id="KW-0862">Zinc</keyword>
<feature type="compositionally biased region" description="Polar residues" evidence="5">
    <location>
        <begin position="66"/>
        <end position="82"/>
    </location>
</feature>
<keyword evidence="8" id="KW-1185">Reference proteome</keyword>
<keyword evidence="2 4" id="KW-0863">Zinc-finger</keyword>
<dbReference type="PROSITE" id="PS01360">
    <property type="entry name" value="ZF_MYND_1"/>
    <property type="match status" value="1"/>
</dbReference>
<evidence type="ECO:0000256" key="1">
    <source>
        <dbReference type="ARBA" id="ARBA00022723"/>
    </source>
</evidence>
<reference evidence="7" key="1">
    <citation type="journal article" date="2023" name="Mol. Phylogenet. Evol.">
        <title>Genome-scale phylogeny and comparative genomics of the fungal order Sordariales.</title>
        <authorList>
            <person name="Hensen N."/>
            <person name="Bonometti L."/>
            <person name="Westerberg I."/>
            <person name="Brannstrom I.O."/>
            <person name="Guillou S."/>
            <person name="Cros-Aarteil S."/>
            <person name="Calhoun S."/>
            <person name="Haridas S."/>
            <person name="Kuo A."/>
            <person name="Mondo S."/>
            <person name="Pangilinan J."/>
            <person name="Riley R."/>
            <person name="LaButti K."/>
            <person name="Andreopoulos B."/>
            <person name="Lipzen A."/>
            <person name="Chen C."/>
            <person name="Yan M."/>
            <person name="Daum C."/>
            <person name="Ng V."/>
            <person name="Clum A."/>
            <person name="Steindorff A."/>
            <person name="Ohm R.A."/>
            <person name="Martin F."/>
            <person name="Silar P."/>
            <person name="Natvig D.O."/>
            <person name="Lalanne C."/>
            <person name="Gautier V."/>
            <person name="Ament-Velasquez S.L."/>
            <person name="Kruys A."/>
            <person name="Hutchinson M.I."/>
            <person name="Powell A.J."/>
            <person name="Barry K."/>
            <person name="Miller A.N."/>
            <person name="Grigoriev I.V."/>
            <person name="Debuchy R."/>
            <person name="Gladieux P."/>
            <person name="Hiltunen Thoren M."/>
            <person name="Johannesson H."/>
        </authorList>
    </citation>
    <scope>NUCLEOTIDE SEQUENCE</scope>
    <source>
        <strain evidence="7">CBS 958.72</strain>
    </source>
</reference>
<dbReference type="InterPro" id="IPR002893">
    <property type="entry name" value="Znf_MYND"/>
</dbReference>
<organism evidence="7 8">
    <name type="scientific">Lasiosphaeria ovina</name>
    <dbReference type="NCBI Taxonomy" id="92902"/>
    <lineage>
        <taxon>Eukaryota</taxon>
        <taxon>Fungi</taxon>
        <taxon>Dikarya</taxon>
        <taxon>Ascomycota</taxon>
        <taxon>Pezizomycotina</taxon>
        <taxon>Sordariomycetes</taxon>
        <taxon>Sordariomycetidae</taxon>
        <taxon>Sordariales</taxon>
        <taxon>Lasiosphaeriaceae</taxon>
        <taxon>Lasiosphaeria</taxon>
    </lineage>
</organism>
<feature type="compositionally biased region" description="Acidic residues" evidence="5">
    <location>
        <begin position="53"/>
        <end position="65"/>
    </location>
</feature>
<name>A0AAE0NLQ6_9PEZI</name>
<keyword evidence="1" id="KW-0479">Metal-binding</keyword>